<dbReference type="InterPro" id="IPR005069">
    <property type="entry name" value="Nucl-diP-sugar_transferase"/>
</dbReference>
<gene>
    <name evidence="4" type="ORF">OT_ostta17g00870</name>
</gene>
<feature type="compositionally biased region" description="Polar residues" evidence="1">
    <location>
        <begin position="635"/>
        <end position="648"/>
    </location>
</feature>
<dbReference type="EMBL" id="CAID01000017">
    <property type="protein sequence ID" value="CEG00543.1"/>
    <property type="molecule type" value="Genomic_DNA"/>
</dbReference>
<dbReference type="AlphaFoldDB" id="A0A096P955"/>
<dbReference type="GO" id="GO:0052325">
    <property type="term" value="P:cell wall pectin biosynthetic process"/>
    <property type="evidence" value="ECO:0007669"/>
    <property type="project" value="TreeGrafter"/>
</dbReference>
<keyword evidence="4" id="KW-0808">Transferase</keyword>
<dbReference type="GO" id="GO:0052636">
    <property type="term" value="F:arabinosyltransferase activity"/>
    <property type="evidence" value="ECO:0007669"/>
    <property type="project" value="TreeGrafter"/>
</dbReference>
<name>A0A096P955_OSTTA</name>
<organism evidence="4 5">
    <name type="scientific">Ostreococcus tauri</name>
    <name type="common">Marine green alga</name>
    <dbReference type="NCBI Taxonomy" id="70448"/>
    <lineage>
        <taxon>Eukaryota</taxon>
        <taxon>Viridiplantae</taxon>
        <taxon>Chlorophyta</taxon>
        <taxon>Mamiellophyceae</taxon>
        <taxon>Mamiellales</taxon>
        <taxon>Bathycoccaceae</taxon>
        <taxon>Ostreococcus</taxon>
    </lineage>
</organism>
<protein>
    <submittedName>
        <fullName evidence="4">Nucleotide-diphospho-sugar transferase</fullName>
    </submittedName>
</protein>
<dbReference type="Pfam" id="PF03407">
    <property type="entry name" value="Nucleotid_trans"/>
    <property type="match status" value="1"/>
</dbReference>
<dbReference type="GO" id="GO:0005794">
    <property type="term" value="C:Golgi apparatus"/>
    <property type="evidence" value="ECO:0007669"/>
    <property type="project" value="TreeGrafter"/>
</dbReference>
<evidence type="ECO:0000259" key="3">
    <source>
        <dbReference type="Pfam" id="PF03407"/>
    </source>
</evidence>
<keyword evidence="2" id="KW-1133">Transmembrane helix</keyword>
<proteinExistence type="predicted"/>
<evidence type="ECO:0000256" key="1">
    <source>
        <dbReference type="SAM" id="MobiDB-lite"/>
    </source>
</evidence>
<keyword evidence="2" id="KW-0472">Membrane</keyword>
<dbReference type="Proteomes" id="UP000009170">
    <property type="component" value="Unassembled WGS sequence"/>
</dbReference>
<dbReference type="GeneID" id="9831275"/>
<reference evidence="4 5" key="2">
    <citation type="journal article" date="2014" name="BMC Genomics">
        <title>An improved genome of the model marine alga Ostreococcus tauri unfolds by assessing Illumina de novo assemblies.</title>
        <authorList>
            <person name="Blanc-Mathieu R."/>
            <person name="Verhelst B."/>
            <person name="Derelle E."/>
            <person name="Rombauts S."/>
            <person name="Bouget F.Y."/>
            <person name="Carre I."/>
            <person name="Chateau A."/>
            <person name="Eyre-Walker A."/>
            <person name="Grimsley N."/>
            <person name="Moreau H."/>
            <person name="Piegu B."/>
            <person name="Rivals E."/>
            <person name="Schackwitz W."/>
            <person name="Van de Peer Y."/>
            <person name="Piganeau G."/>
        </authorList>
    </citation>
    <scope>NUCLEOTIDE SEQUENCE [LARGE SCALE GENOMIC DNA]</scope>
    <source>
        <strain evidence="5">OTTH 0595 / CCAP 157/2 / RCC745</strain>
    </source>
</reference>
<keyword evidence="5" id="KW-1185">Reference proteome</keyword>
<evidence type="ECO:0000313" key="4">
    <source>
        <dbReference type="EMBL" id="CEG00543.1"/>
    </source>
</evidence>
<evidence type="ECO:0000313" key="5">
    <source>
        <dbReference type="Proteomes" id="UP000009170"/>
    </source>
</evidence>
<dbReference type="KEGG" id="ota:OT_ostta17g00870"/>
<comment type="caution">
    <text evidence="4">The sequence shown here is derived from an EMBL/GenBank/DDBJ whole genome shotgun (WGS) entry which is preliminary data.</text>
</comment>
<dbReference type="InParanoid" id="A0A096P955"/>
<accession>A0A096P955</accession>
<dbReference type="PANTHER" id="PTHR46936">
    <property type="entry name" value="ARABINOSYLTRANSFERASE XEG113"/>
    <property type="match status" value="1"/>
</dbReference>
<feature type="region of interest" description="Disordered" evidence="1">
    <location>
        <begin position="632"/>
        <end position="656"/>
    </location>
</feature>
<keyword evidence="2" id="KW-0812">Transmembrane</keyword>
<feature type="domain" description="Nucleotide-diphospho-sugar transferase" evidence="3">
    <location>
        <begin position="110"/>
        <end position="358"/>
    </location>
</feature>
<sequence>MGRPTRWRRRRGVVGVVVGLAVVLAWGGARGRRRGRDVGWATLDDRGREAGGTTTTGGAEPSECALDRMLDRKGGVVYVTYVSDGFHQFARNWLRLLRRSRSKRTNDGLNVVMLALDESTERYCEKYSMPCFGSAELRYSGGVMATAGTALHRESAQREASSVAEAAKALRDIKTLEVKLLVDILERGHDVLVSDADVAWLRDPEDWVRTALRDVDVAASTDCLDVSADDVGGCWGAAANTGILYFRPTDAAKTFLGNWIAAMDKATDDMTERDQEIFNNLLVADASGDTKVTEGGSSVNVRVVKGGVRLGSLPMRYFASGHTFFVEQLHKHEGESQQPFCVHATFQFSQVHGKRQRFREHGLWLIENDDYYTQGNFISMSDDLPSIWNITGVHNHLLTAAWYRASVRNLLALGRILNRTVILPRFTCMCDRYWGHVLPSCKIGHVEPPFVGCPQDHIMNLPAMENGGVDFREWSFLSNLRTPDALRRSIAAVSTGNRDSGDVKAKYALPAFAMDTDVLSTLASAPERVLVVDGALTSFCAFESATSSPAAKQFNSDMAVALKAESWFCGPEDARGVKCAIGFPIPKPTTELHSKCSALRAKATELRSSPHELLSNFFDEYGHDDKKNKFMFPSDRTTASANDISTEENPFASDDK</sequence>
<dbReference type="PANTHER" id="PTHR46936:SF1">
    <property type="entry name" value="ARABINOSYLTRANSFERASE XEG113"/>
    <property type="match status" value="1"/>
</dbReference>
<dbReference type="InterPro" id="IPR053250">
    <property type="entry name" value="Glycosyltransferase_77"/>
</dbReference>
<dbReference type="OrthoDB" id="540503at2759"/>
<feature type="transmembrane region" description="Helical" evidence="2">
    <location>
        <begin position="12"/>
        <end position="29"/>
    </location>
</feature>
<evidence type="ECO:0000256" key="2">
    <source>
        <dbReference type="SAM" id="Phobius"/>
    </source>
</evidence>
<dbReference type="RefSeq" id="XP_003083855.2">
    <property type="nucleotide sequence ID" value="XM_003083807.2"/>
</dbReference>
<reference evidence="5" key="1">
    <citation type="journal article" date="2006" name="Proc. Natl. Acad. Sci. U.S.A.">
        <title>Genome analysis of the smallest free-living eukaryote Ostreococcus tauri unveils many unique features.</title>
        <authorList>
            <person name="Derelle E."/>
            <person name="Ferraz C."/>
            <person name="Rombauts S."/>
            <person name="Rouze P."/>
            <person name="Worden A.Z."/>
            <person name="Robbens S."/>
            <person name="Partensky F."/>
            <person name="Degroeve S."/>
            <person name="Echeynie S."/>
            <person name="Cooke R."/>
            <person name="Saeys Y."/>
            <person name="Wuyts J."/>
            <person name="Jabbari K."/>
            <person name="Bowler C."/>
            <person name="Panaud O."/>
            <person name="Piegu B."/>
            <person name="Ball S.G."/>
            <person name="Ral J.-P."/>
            <person name="Bouget F.-Y."/>
            <person name="Piganeau G."/>
            <person name="De Baets B."/>
            <person name="Picard A."/>
            <person name="Delseny M."/>
            <person name="Demaille J."/>
            <person name="Van de Peer Y."/>
            <person name="Moreau H."/>
        </authorList>
    </citation>
    <scope>NUCLEOTIDE SEQUENCE [LARGE SCALE GENOMIC DNA]</scope>
    <source>
        <strain evidence="5">OTTH 0595 / CCAP 157/2 / RCC745</strain>
    </source>
</reference>